<accession>A0A7V8RAM8</accession>
<proteinExistence type="predicted"/>
<evidence type="ECO:0000313" key="2">
    <source>
        <dbReference type="Proteomes" id="UP000589292"/>
    </source>
</evidence>
<reference evidence="1 2" key="1">
    <citation type="journal article" date="1994" name="Int. J. Syst. Bacteriol.">
        <title>Phylogenetic positions of novel aerobic, bacteriochlorophyll a-containing bacteria and description of Roseococcus thiosulfatophilus gen. nov., sp. nov., Erythromicrobium ramosum gen. nov., sp. nov., and Erythrobacter litoralis sp. nov.</title>
        <authorList>
            <person name="Yurkov V."/>
            <person name="Stackebrandt E."/>
            <person name="Holmes A."/>
            <person name="Fuerst J.A."/>
            <person name="Hugenholtz P."/>
            <person name="Golecki J."/>
            <person name="Gad'on N."/>
            <person name="Gorlenko V.M."/>
            <person name="Kompantseva E.I."/>
            <person name="Drews G."/>
        </authorList>
    </citation>
    <scope>NUCLEOTIDE SEQUENCE [LARGE SCALE GENOMIC DNA]</scope>
    <source>
        <strain evidence="1 2">KR-99</strain>
    </source>
</reference>
<protein>
    <recommendedName>
        <fullName evidence="3">Molybdopterin-binding protein</fullName>
    </recommendedName>
</protein>
<dbReference type="RefSeq" id="WP_181266000.1">
    <property type="nucleotide sequence ID" value="NZ_BAAAGB010000002.1"/>
</dbReference>
<dbReference type="AlphaFoldDB" id="A0A7V8RAM8"/>
<dbReference type="EMBL" id="VDES01000001">
    <property type="protein sequence ID" value="MBA1372750.1"/>
    <property type="molecule type" value="Genomic_DNA"/>
</dbReference>
<comment type="caution">
    <text evidence="1">The sequence shown here is derived from an EMBL/GenBank/DDBJ whole genome shotgun (WGS) entry which is preliminary data.</text>
</comment>
<evidence type="ECO:0000313" key="1">
    <source>
        <dbReference type="EMBL" id="MBA1372750.1"/>
    </source>
</evidence>
<evidence type="ECO:0008006" key="3">
    <source>
        <dbReference type="Google" id="ProtNLM"/>
    </source>
</evidence>
<gene>
    <name evidence="1" type="ORF">FG486_00215</name>
</gene>
<keyword evidence="2" id="KW-1185">Reference proteome</keyword>
<organism evidence="1 2">
    <name type="scientific">Sphingomonas ursincola</name>
    <dbReference type="NCBI Taxonomy" id="56361"/>
    <lineage>
        <taxon>Bacteria</taxon>
        <taxon>Pseudomonadati</taxon>
        <taxon>Pseudomonadota</taxon>
        <taxon>Alphaproteobacteria</taxon>
        <taxon>Sphingomonadales</taxon>
        <taxon>Sphingomonadaceae</taxon>
        <taxon>Sphingomonas</taxon>
    </lineage>
</organism>
<dbReference type="InterPro" id="IPR036374">
    <property type="entry name" value="OxRdtase_Mopterin-bd_sf"/>
</dbReference>
<dbReference type="Proteomes" id="UP000589292">
    <property type="component" value="Unassembled WGS sequence"/>
</dbReference>
<sequence>MMILLSALAMAATPTQRIEIMPELIADLPRQQISIVGHDDSVQRCEGVPLTGVLAKAGLPAVSKLHGKDLRKVVVAHARDGYAVAFSLGELDEMLGNARVVLVDKCNYEPLGQEDGPFRLALPGDQRGARMVRQLIALEILSID</sequence>
<dbReference type="SUPFAM" id="SSF56524">
    <property type="entry name" value="Oxidoreductase molybdopterin-binding domain"/>
    <property type="match status" value="1"/>
</dbReference>
<name>A0A7V8RAM8_9SPHN</name>
<dbReference type="Gene3D" id="3.90.420.10">
    <property type="entry name" value="Oxidoreductase, molybdopterin-binding domain"/>
    <property type="match status" value="1"/>
</dbReference>